<evidence type="ECO:0000313" key="3">
    <source>
        <dbReference type="Proteomes" id="UP000324800"/>
    </source>
</evidence>
<protein>
    <submittedName>
        <fullName evidence="2">Uncharacterized protein</fullName>
    </submittedName>
</protein>
<dbReference type="AlphaFoldDB" id="A0A5J4UF73"/>
<sequence length="245" mass="28079">MKIQDAELVNVSKEKFDLRNQIDKLNTLLGNPTSNTNIHDDADDSESDDINAEEFAIELEERLAILAYEPQQDEENISTIKRTSSDLQSKNAIEEGQNIQSEQQVDIKNVVIDIYSGQRKISQCVKDAVDDTNKMADLARQSMETANVYCEYKIRRSESLEEKNQDGFDMESEDEVFETNNSNSKFIDLIKKSKPYEKMEQVARKKNKQMIIIVSIAVIIYSLLYIILNLRVDTPEIAPNIHKPI</sequence>
<proteinExistence type="predicted"/>
<accession>A0A5J4UF73</accession>
<keyword evidence="1" id="KW-1133">Transmembrane helix</keyword>
<gene>
    <name evidence="2" type="ORF">EZS28_035205</name>
</gene>
<organism evidence="2 3">
    <name type="scientific">Streblomastix strix</name>
    <dbReference type="NCBI Taxonomy" id="222440"/>
    <lineage>
        <taxon>Eukaryota</taxon>
        <taxon>Metamonada</taxon>
        <taxon>Preaxostyla</taxon>
        <taxon>Oxymonadida</taxon>
        <taxon>Streblomastigidae</taxon>
        <taxon>Streblomastix</taxon>
    </lineage>
</organism>
<feature type="transmembrane region" description="Helical" evidence="1">
    <location>
        <begin position="210"/>
        <end position="228"/>
    </location>
</feature>
<evidence type="ECO:0000313" key="2">
    <source>
        <dbReference type="EMBL" id="KAA6369269.1"/>
    </source>
</evidence>
<dbReference type="Proteomes" id="UP000324800">
    <property type="component" value="Unassembled WGS sequence"/>
</dbReference>
<name>A0A5J4UF73_9EUKA</name>
<evidence type="ECO:0000256" key="1">
    <source>
        <dbReference type="SAM" id="Phobius"/>
    </source>
</evidence>
<keyword evidence="1" id="KW-0472">Membrane</keyword>
<keyword evidence="1" id="KW-0812">Transmembrane</keyword>
<reference evidence="2 3" key="1">
    <citation type="submission" date="2019-03" db="EMBL/GenBank/DDBJ databases">
        <title>Single cell metagenomics reveals metabolic interactions within the superorganism composed of flagellate Streblomastix strix and complex community of Bacteroidetes bacteria on its surface.</title>
        <authorList>
            <person name="Treitli S.C."/>
            <person name="Kolisko M."/>
            <person name="Husnik F."/>
            <person name="Keeling P."/>
            <person name="Hampl V."/>
        </authorList>
    </citation>
    <scope>NUCLEOTIDE SEQUENCE [LARGE SCALE GENOMIC DNA]</scope>
    <source>
        <strain evidence="2">ST1C</strain>
    </source>
</reference>
<comment type="caution">
    <text evidence="2">The sequence shown here is derived from an EMBL/GenBank/DDBJ whole genome shotgun (WGS) entry which is preliminary data.</text>
</comment>
<dbReference type="EMBL" id="SNRW01016537">
    <property type="protein sequence ID" value="KAA6369269.1"/>
    <property type="molecule type" value="Genomic_DNA"/>
</dbReference>